<keyword evidence="1" id="KW-0812">Transmembrane</keyword>
<protein>
    <submittedName>
        <fullName evidence="2">DUF3593 domain-containing protein</fullName>
    </submittedName>
</protein>
<feature type="transmembrane region" description="Helical" evidence="1">
    <location>
        <begin position="6"/>
        <end position="23"/>
    </location>
</feature>
<accession>A0A8T7M0Z8</accession>
<dbReference type="EMBL" id="JACATZ010000001">
    <property type="protein sequence ID" value="NWJ45620.1"/>
    <property type="molecule type" value="Genomic_DNA"/>
</dbReference>
<feature type="transmembrane region" description="Helical" evidence="1">
    <location>
        <begin position="35"/>
        <end position="58"/>
    </location>
</feature>
<organism evidence="2 4">
    <name type="scientific">Candidatus Chlorohelix allophototropha</name>
    <dbReference type="NCBI Taxonomy" id="3003348"/>
    <lineage>
        <taxon>Bacteria</taxon>
        <taxon>Bacillati</taxon>
        <taxon>Chloroflexota</taxon>
        <taxon>Chloroflexia</taxon>
        <taxon>Candidatus Chloroheliales</taxon>
        <taxon>Candidatus Chloroheliaceae</taxon>
        <taxon>Candidatus Chlorohelix</taxon>
    </lineage>
</organism>
<dbReference type="Pfam" id="PF12159">
    <property type="entry name" value="DUF3593"/>
    <property type="match status" value="1"/>
</dbReference>
<evidence type="ECO:0000313" key="4">
    <source>
        <dbReference type="Proteomes" id="UP000521676"/>
    </source>
</evidence>
<dbReference type="PANTHER" id="PTHR35473">
    <property type="entry name" value="1-ACYL-SN-GLYCEROL-3-PHOSPHATE ACYLTRANSFERASE"/>
    <property type="match status" value="1"/>
</dbReference>
<name>A0A8T7M0Z8_9CHLR</name>
<dbReference type="PANTHER" id="PTHR35473:SF3">
    <property type="entry name" value="1-ACYL-SN-GLYCEROL-3-PHOSPHATE ACYLTRANSFERASE"/>
    <property type="match status" value="1"/>
</dbReference>
<evidence type="ECO:0000313" key="2">
    <source>
        <dbReference type="EMBL" id="NWJ45620.1"/>
    </source>
</evidence>
<dbReference type="RefSeq" id="WP_341469387.1">
    <property type="nucleotide sequence ID" value="NZ_CP128399.1"/>
</dbReference>
<gene>
    <name evidence="2" type="ORF">HXX08_07055</name>
    <name evidence="3" type="ORF">OZ401_000759</name>
</gene>
<evidence type="ECO:0000256" key="1">
    <source>
        <dbReference type="SAM" id="Phobius"/>
    </source>
</evidence>
<dbReference type="AlphaFoldDB" id="A0A8T7M0Z8"/>
<dbReference type="Proteomes" id="UP000521676">
    <property type="component" value="Unassembled WGS sequence"/>
</dbReference>
<keyword evidence="5" id="KW-1185">Reference proteome</keyword>
<dbReference type="EMBL" id="CP128399">
    <property type="protein sequence ID" value="WJW67493.1"/>
    <property type="molecule type" value="Genomic_DNA"/>
</dbReference>
<dbReference type="Proteomes" id="UP001431572">
    <property type="component" value="Chromosome 1"/>
</dbReference>
<dbReference type="InterPro" id="IPR021995">
    <property type="entry name" value="DUF3593"/>
</dbReference>
<sequence>MDKIFMSGSLVPYVLFLFLIWRIRKHDPRLINKFTFIGFCSMLGFITVTAVAGAIALKVINAPTLAHVDYLHGIAEGALTIVNGLIVFGLKKQKDALDSTERDVLEEASVTSYAADA</sequence>
<proteinExistence type="predicted"/>
<evidence type="ECO:0000313" key="5">
    <source>
        <dbReference type="Proteomes" id="UP001431572"/>
    </source>
</evidence>
<reference evidence="2 4" key="1">
    <citation type="submission" date="2020-06" db="EMBL/GenBank/DDBJ databases">
        <title>Anoxygenic phototrophic Chloroflexota member uses a Type I reaction center.</title>
        <authorList>
            <person name="Tsuji J.M."/>
            <person name="Shaw N.A."/>
            <person name="Nagashima S."/>
            <person name="Venkiteswaran J."/>
            <person name="Schiff S.L."/>
            <person name="Hanada S."/>
            <person name="Tank M."/>
            <person name="Neufeld J.D."/>
        </authorList>
    </citation>
    <scope>NUCLEOTIDE SEQUENCE [LARGE SCALE GENOMIC DNA]</scope>
    <source>
        <strain evidence="2">L227-S17</strain>
    </source>
</reference>
<reference evidence="3" key="2">
    <citation type="journal article" date="2024" name="Nature">
        <title>Anoxygenic phototroph of the Chloroflexota uses a type I reaction centre.</title>
        <authorList>
            <person name="Tsuji J.M."/>
            <person name="Shaw N.A."/>
            <person name="Nagashima S."/>
            <person name="Venkiteswaran J.J."/>
            <person name="Schiff S.L."/>
            <person name="Watanabe T."/>
            <person name="Fukui M."/>
            <person name="Hanada S."/>
            <person name="Tank M."/>
            <person name="Neufeld J.D."/>
        </authorList>
    </citation>
    <scope>NUCLEOTIDE SEQUENCE</scope>
    <source>
        <strain evidence="3">L227-S17</strain>
    </source>
</reference>
<evidence type="ECO:0000313" key="3">
    <source>
        <dbReference type="EMBL" id="WJW67493.1"/>
    </source>
</evidence>
<keyword evidence="1" id="KW-0472">Membrane</keyword>
<feature type="transmembrane region" description="Helical" evidence="1">
    <location>
        <begin position="70"/>
        <end position="90"/>
    </location>
</feature>
<keyword evidence="1" id="KW-1133">Transmembrane helix</keyword>